<comment type="caution">
    <text evidence="4">The sequence shown here is derived from an EMBL/GenBank/DDBJ whole genome shotgun (WGS) entry which is preliminary data.</text>
</comment>
<dbReference type="Pfam" id="PF26588">
    <property type="entry name" value="GAIN_ADGRA3"/>
    <property type="match status" value="1"/>
</dbReference>
<dbReference type="GO" id="GO:0098978">
    <property type="term" value="C:glutamatergic synapse"/>
    <property type="evidence" value="ECO:0007669"/>
    <property type="project" value="TreeGrafter"/>
</dbReference>
<dbReference type="EMBL" id="RHFK02000003">
    <property type="protein sequence ID" value="TWW77989.1"/>
    <property type="molecule type" value="Genomic_DNA"/>
</dbReference>
<name>A0A5C6PG43_9TELE</name>
<dbReference type="PROSITE" id="PS50227">
    <property type="entry name" value="G_PROTEIN_RECEP_F2_3"/>
    <property type="match status" value="1"/>
</dbReference>
<dbReference type="PANTHER" id="PTHR45930:SF3">
    <property type="entry name" value="ADHESION G PROTEIN-COUPLED RECEPTOR A1"/>
    <property type="match status" value="1"/>
</dbReference>
<proteinExistence type="inferred from homology"/>
<evidence type="ECO:0000313" key="5">
    <source>
        <dbReference type="Proteomes" id="UP000324091"/>
    </source>
</evidence>
<keyword evidence="2 4" id="KW-0675">Receptor</keyword>
<dbReference type="InterPro" id="IPR058808">
    <property type="entry name" value="GAIN_ADGRA2/3"/>
</dbReference>
<organism evidence="4 5">
    <name type="scientific">Takifugu flavidus</name>
    <name type="common">sansaifugu</name>
    <dbReference type="NCBI Taxonomy" id="433684"/>
    <lineage>
        <taxon>Eukaryota</taxon>
        <taxon>Metazoa</taxon>
        <taxon>Chordata</taxon>
        <taxon>Craniata</taxon>
        <taxon>Vertebrata</taxon>
        <taxon>Euteleostomi</taxon>
        <taxon>Actinopterygii</taxon>
        <taxon>Neopterygii</taxon>
        <taxon>Teleostei</taxon>
        <taxon>Neoteleostei</taxon>
        <taxon>Acanthomorphata</taxon>
        <taxon>Eupercaria</taxon>
        <taxon>Tetraodontiformes</taxon>
        <taxon>Tetradontoidea</taxon>
        <taxon>Tetraodontidae</taxon>
        <taxon>Takifugu</taxon>
    </lineage>
</organism>
<dbReference type="InterPro" id="IPR001879">
    <property type="entry name" value="GPCR_2_extracellular_dom"/>
</dbReference>
<feature type="domain" description="G-protein coupled receptors family 2 profile 1" evidence="3">
    <location>
        <begin position="31"/>
        <end position="104"/>
    </location>
</feature>
<dbReference type="InterPro" id="IPR051963">
    <property type="entry name" value="Adhesion_GPCR_A"/>
</dbReference>
<dbReference type="Gene3D" id="4.10.1240.10">
    <property type="entry name" value="GPCR, family 2, extracellular hormone receptor domain"/>
    <property type="match status" value="1"/>
</dbReference>
<dbReference type="AlphaFoldDB" id="A0A5C6PG43"/>
<evidence type="ECO:0000259" key="3">
    <source>
        <dbReference type="PROSITE" id="PS50227"/>
    </source>
</evidence>
<sequence>MDVQTERQIPQRPQVQPQVQDLAFGRRLISCFNTLNISSIGRWTKTLAGALAFLPCASATLGAAARPPAGTPPPSSSKVKKAWRRCDPAGRWAEDDYTQCPYASELTRVLHEFTQITVNATNAQPLGQQVAAFTSRAAHFTDVMDVIFVTHLVERLTRLVGKRKDLCGYISDIASNMMLVEEHVLWMAQNEARACTRIVQCVERIADLALAGDNRAISKVSANIALEAFLIRPSSFLGLSCTVLQQSTSPLVSPVADGEGDAAMDSLLNFKCHTVNSSGSPASQLSKVSHRLVNAHAF</sequence>
<dbReference type="InterPro" id="IPR036445">
    <property type="entry name" value="GPCR_2_extracell_dom_sf"/>
</dbReference>
<evidence type="ECO:0000256" key="2">
    <source>
        <dbReference type="ARBA" id="ARBA00023170"/>
    </source>
</evidence>
<dbReference type="GO" id="GO:0005886">
    <property type="term" value="C:plasma membrane"/>
    <property type="evidence" value="ECO:0007669"/>
    <property type="project" value="TreeGrafter"/>
</dbReference>
<gene>
    <name evidence="4" type="ORF">D4764_11G0001100</name>
</gene>
<dbReference type="GO" id="GO:0004930">
    <property type="term" value="F:G protein-coupled receptor activity"/>
    <property type="evidence" value="ECO:0007669"/>
    <property type="project" value="InterPro"/>
</dbReference>
<dbReference type="GO" id="GO:0007166">
    <property type="term" value="P:cell surface receptor signaling pathway"/>
    <property type="evidence" value="ECO:0007669"/>
    <property type="project" value="TreeGrafter"/>
</dbReference>
<accession>A0A5C6PG43</accession>
<dbReference type="GO" id="GO:0014069">
    <property type="term" value="C:postsynaptic density"/>
    <property type="evidence" value="ECO:0007669"/>
    <property type="project" value="TreeGrafter"/>
</dbReference>
<evidence type="ECO:0000313" key="4">
    <source>
        <dbReference type="EMBL" id="TWW77989.1"/>
    </source>
</evidence>
<dbReference type="SUPFAM" id="SSF111418">
    <property type="entry name" value="Hormone receptor domain"/>
    <property type="match status" value="1"/>
</dbReference>
<evidence type="ECO:0000256" key="1">
    <source>
        <dbReference type="ARBA" id="ARBA00007343"/>
    </source>
</evidence>
<dbReference type="Proteomes" id="UP000324091">
    <property type="component" value="Chromosome 11"/>
</dbReference>
<comment type="similarity">
    <text evidence="1">Belongs to the G-protein coupled receptor 2 family. Adhesion G-protein coupled receptor (ADGR) subfamily.</text>
</comment>
<keyword evidence="5" id="KW-1185">Reference proteome</keyword>
<reference evidence="4 5" key="1">
    <citation type="submission" date="2019-04" db="EMBL/GenBank/DDBJ databases">
        <title>Chromosome genome assembly for Takifugu flavidus.</title>
        <authorList>
            <person name="Xiao S."/>
        </authorList>
    </citation>
    <scope>NUCLEOTIDE SEQUENCE [LARGE SCALE GENOMIC DNA]</scope>
    <source>
        <strain evidence="4">HTHZ2018</strain>
        <tissue evidence="4">Muscle</tissue>
    </source>
</reference>
<dbReference type="PANTHER" id="PTHR45930">
    <property type="entry name" value="G-PROTEIN COUPLED RECEPTOR 124-LIKE PROTEIN"/>
    <property type="match status" value="1"/>
</dbReference>
<protein>
    <submittedName>
        <fullName evidence="4">Adhesion G protein-coupled receptor A3</fullName>
    </submittedName>
</protein>